<proteinExistence type="predicted"/>
<protein>
    <submittedName>
        <fullName evidence="1">Uncharacterized protein</fullName>
    </submittedName>
</protein>
<sequence length="242" mass="26709">MLDNDSIKELFAQASLSSKDKILTCLAQEPLQPRKVAEIRELAISLGFRAARNLDISKTLSNAKAFTIRTAGGWELTTAGKSRISELTGLLLPPVTTLVVSGLRNQLPTISNDSTRSFAEEAVRAFEAKLYRSAIVLSWVGAVSVLYDHVLKNCLAEFNMEALRRDPKWKTAKTEDDLARMKEHDFLQVLAALSVIGKNVKDELEVCLKLRNGCGHPNSLIVGEYKASAHVETLIQNVFSKL</sequence>
<dbReference type="EMBL" id="JAYMRU010000008">
    <property type="protein sequence ID" value="MEM5401136.1"/>
    <property type="molecule type" value="Genomic_DNA"/>
</dbReference>
<comment type="caution">
    <text evidence="1">The sequence shown here is derived from an EMBL/GenBank/DDBJ whole genome shotgun (WGS) entry which is preliminary data.</text>
</comment>
<accession>A0ACC6RHL3</accession>
<name>A0ACC6RHL3_9BURK</name>
<evidence type="ECO:0000313" key="2">
    <source>
        <dbReference type="Proteomes" id="UP001392318"/>
    </source>
</evidence>
<evidence type="ECO:0000313" key="1">
    <source>
        <dbReference type="EMBL" id="MEM5401136.1"/>
    </source>
</evidence>
<gene>
    <name evidence="1" type="ORF">VSR83_13715</name>
</gene>
<keyword evidence="2" id="KW-1185">Reference proteome</keyword>
<organism evidence="1 2">
    <name type="scientific">Paraburkholderia unamae</name>
    <dbReference type="NCBI Taxonomy" id="219649"/>
    <lineage>
        <taxon>Bacteria</taxon>
        <taxon>Pseudomonadati</taxon>
        <taxon>Pseudomonadota</taxon>
        <taxon>Betaproteobacteria</taxon>
        <taxon>Burkholderiales</taxon>
        <taxon>Burkholderiaceae</taxon>
        <taxon>Paraburkholderia</taxon>
    </lineage>
</organism>
<reference evidence="1" key="1">
    <citation type="submission" date="2024-01" db="EMBL/GenBank/DDBJ databases">
        <title>The diversity of rhizobia nodulating Mimosa spp. in eleven states of Brazil covering several biomes is determined by host plant, location, and edaphic factors.</title>
        <authorList>
            <person name="Rouws L."/>
            <person name="Barauna A."/>
            <person name="Beukes C."/>
            <person name="De Faria S.M."/>
            <person name="Gross E."/>
            <person name="Dos Reis Junior F.B."/>
            <person name="Simon M."/>
            <person name="Maluk M."/>
            <person name="Odee D.W."/>
            <person name="Kenicer G."/>
            <person name="Young J.P.W."/>
            <person name="Reis V.M."/>
            <person name="Zilli J."/>
            <person name="James E.K."/>
        </authorList>
    </citation>
    <scope>NUCLEOTIDE SEQUENCE</scope>
    <source>
        <strain evidence="1">JPY452</strain>
    </source>
</reference>
<dbReference type="Proteomes" id="UP001392318">
    <property type="component" value="Unassembled WGS sequence"/>
</dbReference>